<dbReference type="AlphaFoldDB" id="A0A075WR33"/>
<dbReference type="PANTHER" id="PTHR23290:SF0">
    <property type="entry name" value="RRNA N6-ADENOSINE-METHYLTRANSFERASE METTL5"/>
    <property type="match status" value="1"/>
</dbReference>
<comment type="similarity">
    <text evidence="1">Belongs to the branched-chain polyamine synthase family.</text>
</comment>
<proteinExistence type="inferred from homology"/>
<organism evidence="3 4">
    <name type="scientific">Thermodesulfobacterium commune DSM 2178</name>
    <dbReference type="NCBI Taxonomy" id="289377"/>
    <lineage>
        <taxon>Bacteria</taxon>
        <taxon>Pseudomonadati</taxon>
        <taxon>Thermodesulfobacteriota</taxon>
        <taxon>Thermodesulfobacteria</taxon>
        <taxon>Thermodesulfobacteriales</taxon>
        <taxon>Thermodesulfobacteriaceae</taxon>
        <taxon>Thermodesulfobacterium</taxon>
    </lineage>
</organism>
<dbReference type="GO" id="GO:0006596">
    <property type="term" value="P:polyamine biosynthetic process"/>
    <property type="evidence" value="ECO:0007669"/>
    <property type="project" value="UniProtKB-UniRule"/>
</dbReference>
<keyword evidence="1" id="KW-0963">Cytoplasm</keyword>
<dbReference type="EMBL" id="CP008796">
    <property type="protein sequence ID" value="AIH03410.1"/>
    <property type="molecule type" value="Genomic_DNA"/>
</dbReference>
<comment type="pathway">
    <text evidence="1">Amine and polyamine biosynthesis.</text>
</comment>
<dbReference type="RefSeq" id="WP_038063058.1">
    <property type="nucleotide sequence ID" value="NZ_CP008796.1"/>
</dbReference>
<dbReference type="Pfam" id="PF01861">
    <property type="entry name" value="BpsA_C"/>
    <property type="match status" value="1"/>
</dbReference>
<dbReference type="STRING" id="289377.HL41_00370"/>
<dbReference type="HOGENOM" id="CLU_042160_0_0_0"/>
<reference evidence="3 4" key="1">
    <citation type="journal article" date="2015" name="Genome Announc.">
        <title>Genome Sequence of a Sulfate-Reducing Thermophilic Bacterium, Thermodesulfobacterium commune DSM 2178T (Phylum Thermodesulfobacteria).</title>
        <authorList>
            <person name="Bhatnagar S."/>
            <person name="Badger J.H."/>
            <person name="Madupu R."/>
            <person name="Khouri H.M."/>
            <person name="O'Connor E.M."/>
            <person name="Robb F.T."/>
            <person name="Ward N.L."/>
            <person name="Eisen J.A."/>
        </authorList>
    </citation>
    <scope>NUCLEOTIDE SEQUENCE [LARGE SCALE GENOMIC DNA]</scope>
    <source>
        <strain evidence="3 4">DSM 2178</strain>
    </source>
</reference>
<dbReference type="InterPro" id="IPR029063">
    <property type="entry name" value="SAM-dependent_MTases_sf"/>
</dbReference>
<dbReference type="OrthoDB" id="7593728at2"/>
<dbReference type="CDD" id="cd02440">
    <property type="entry name" value="AdoMet_MTases"/>
    <property type="match status" value="1"/>
</dbReference>
<dbReference type="GO" id="GO:0005737">
    <property type="term" value="C:cytoplasm"/>
    <property type="evidence" value="ECO:0007669"/>
    <property type="project" value="UniProtKB-SubCell"/>
</dbReference>
<comment type="function">
    <text evidence="1">Involved in the biosynthesis of branched-chain polyamines, which support the growth of thermophiles under high-temperature conditions. Catalyzes the sequential condensation of spermidine with the aminopropyl groups of decarboxylated S-adenosylmethionines to produce N(4)-bis(aminopropyl)spermidine via N(4)-aminopropylspermidine.</text>
</comment>
<dbReference type="InterPro" id="IPR002723">
    <property type="entry name" value="BpsA_C"/>
</dbReference>
<comment type="catalytic activity">
    <reaction evidence="1">
        <text>2 S-adenosyl 3-(methylsulfanyl)propylamine + spermidine = N(4)-bis(aminopropyl)spermidine + 2 S-methyl-5'-thioadenosine + 2 H(+)</text>
        <dbReference type="Rhea" id="RHEA:44132"/>
        <dbReference type="ChEBI" id="CHEBI:15378"/>
        <dbReference type="ChEBI" id="CHEBI:17509"/>
        <dbReference type="ChEBI" id="CHEBI:57443"/>
        <dbReference type="ChEBI" id="CHEBI:57834"/>
        <dbReference type="ChEBI" id="CHEBI:82771"/>
        <dbReference type="EC" id="2.5.1.128"/>
    </reaction>
</comment>
<dbReference type="KEGG" id="tcm:HL41_00370"/>
<evidence type="ECO:0000313" key="4">
    <source>
        <dbReference type="Proteomes" id="UP000028481"/>
    </source>
</evidence>
<protein>
    <recommendedName>
        <fullName evidence="1">N(4)-bis(aminopropyl)spermidine synthase</fullName>
        <ecNumber evidence="1">2.5.1.128</ecNumber>
    </recommendedName>
    <alternativeName>
        <fullName evidence="1">Branched-chain polyamine synthase A</fullName>
    </alternativeName>
</protein>
<dbReference type="SUPFAM" id="SSF53335">
    <property type="entry name" value="S-adenosyl-L-methionine-dependent methyltransferases"/>
    <property type="match status" value="1"/>
</dbReference>
<evidence type="ECO:0000256" key="1">
    <source>
        <dbReference type="HAMAP-Rule" id="MF_01947"/>
    </source>
</evidence>
<keyword evidence="1" id="KW-0620">Polyamine biosynthesis</keyword>
<dbReference type="Gene3D" id="3.40.50.150">
    <property type="entry name" value="Vaccinia Virus protein VP39"/>
    <property type="match status" value="1"/>
</dbReference>
<keyword evidence="1" id="KW-0808">Transferase</keyword>
<dbReference type="PANTHER" id="PTHR23290">
    <property type="entry name" value="RRNA N6-ADENOSINE-METHYLTRANSFERASE METTL5"/>
    <property type="match status" value="1"/>
</dbReference>
<sequence>MKSLERIKKQVLRVLAKDRASFWQLINYQDAHLVDFLEAIKQLLQEGKIKYEKPYFYLADEGLPIFPYESPGCLFCSPFEQNPFWKQVLKDFIEITKDRPLPTSDFDQGFIKPEDTVKRTAFIYERGDLEGTEVFILGDDDLISLSMALTKLPKRIVVVEIDERINRFIKEKANLIGYQNIEVYNYNVIEKLPAELCKKFDIFVTDPVETQKGLKLFVNRCIQSLKGEGSVGYIGFTHREASLKKWYDFQKFILDSGFVLTDILRDFTTYPEEENQWEDFYRTYRIMREFDLSMPEVDWYKSCFVRFEAVEDPKVLDIEVPADLEELYFDDESWATPLPSYLEKNRKEG</sequence>
<keyword evidence="4" id="KW-1185">Reference proteome</keyword>
<dbReference type="HAMAP" id="MF_01947">
    <property type="entry name" value="Aminopropyltransf_BpsA"/>
    <property type="match status" value="1"/>
</dbReference>
<evidence type="ECO:0000259" key="2">
    <source>
        <dbReference type="Pfam" id="PF01861"/>
    </source>
</evidence>
<feature type="domain" description="N(4)-bis(aminopropyl)spermidine synthase C-terminal" evidence="2">
    <location>
        <begin position="88"/>
        <end position="334"/>
    </location>
</feature>
<evidence type="ECO:0000313" key="3">
    <source>
        <dbReference type="EMBL" id="AIH03410.1"/>
    </source>
</evidence>
<dbReference type="EC" id="2.5.1.128" evidence="1"/>
<accession>A0A075WR33</accession>
<dbReference type="eggNOG" id="COG1568">
    <property type="taxonomic scope" value="Bacteria"/>
</dbReference>
<dbReference type="GO" id="GO:0016765">
    <property type="term" value="F:transferase activity, transferring alkyl or aryl (other than methyl) groups"/>
    <property type="evidence" value="ECO:0007669"/>
    <property type="project" value="UniProtKB-UniRule"/>
</dbReference>
<dbReference type="Proteomes" id="UP000028481">
    <property type="component" value="Chromosome"/>
</dbReference>
<dbReference type="InterPro" id="IPR051720">
    <property type="entry name" value="rRNA_MeTrfase/Polyamine_Synth"/>
</dbReference>
<comment type="subcellular location">
    <subcellularLocation>
        <location evidence="1">Cytoplasm</location>
    </subcellularLocation>
</comment>
<gene>
    <name evidence="1" type="primary">bpsA</name>
    <name evidence="3" type="ORF">HL41_00370</name>
</gene>
<name>A0A075WR33_9BACT</name>
<dbReference type="PaxDb" id="289377-HL41_00370"/>
<dbReference type="InterPro" id="IPR014435">
    <property type="entry name" value="BpsA"/>
</dbReference>